<evidence type="ECO:0000256" key="2">
    <source>
        <dbReference type="SAM" id="SignalP"/>
    </source>
</evidence>
<dbReference type="GO" id="GO:0016020">
    <property type="term" value="C:membrane"/>
    <property type="evidence" value="ECO:0007669"/>
    <property type="project" value="UniProtKB-SubCell"/>
</dbReference>
<comment type="subcellular location">
    <subcellularLocation>
        <location evidence="1">Membrane</location>
        <topology evidence="1">Single-pass membrane protein</topology>
    </subcellularLocation>
</comment>
<evidence type="ECO:0000256" key="1">
    <source>
        <dbReference type="ARBA" id="ARBA00004167"/>
    </source>
</evidence>
<dbReference type="EMBL" id="AP005400">
    <property type="protein sequence ID" value="BAD28579.1"/>
    <property type="molecule type" value="Genomic_DNA"/>
</dbReference>
<accession>Q6ERZ1</accession>
<organism evidence="4 5">
    <name type="scientific">Oryza sativa subsp. japonica</name>
    <name type="common">Rice</name>
    <dbReference type="NCBI Taxonomy" id="39947"/>
    <lineage>
        <taxon>Eukaryota</taxon>
        <taxon>Viridiplantae</taxon>
        <taxon>Streptophyta</taxon>
        <taxon>Embryophyta</taxon>
        <taxon>Tracheophyta</taxon>
        <taxon>Spermatophyta</taxon>
        <taxon>Magnoliopsida</taxon>
        <taxon>Liliopsida</taxon>
        <taxon>Poales</taxon>
        <taxon>Poaceae</taxon>
        <taxon>BOP clade</taxon>
        <taxon>Oryzoideae</taxon>
        <taxon>Oryzeae</taxon>
        <taxon>Oryzinae</taxon>
        <taxon>Oryza</taxon>
        <taxon>Oryza sativa</taxon>
    </lineage>
</organism>
<evidence type="ECO:0000313" key="4">
    <source>
        <dbReference type="EMBL" id="BAD28579.1"/>
    </source>
</evidence>
<feature type="chain" id="PRO_5004272920" evidence="2">
    <location>
        <begin position="22"/>
        <end position="475"/>
    </location>
</feature>
<keyword evidence="2" id="KW-0732">Signal</keyword>
<reference evidence="5" key="1">
    <citation type="journal article" date="2005" name="Nature">
        <title>The map-based sequence of the rice genome.</title>
        <authorList>
            <consortium name="International rice genome sequencing project (IRGSP)"/>
            <person name="Matsumoto T."/>
            <person name="Wu J."/>
            <person name="Kanamori H."/>
            <person name="Katayose Y."/>
            <person name="Fujisawa M."/>
            <person name="Namiki N."/>
            <person name="Mizuno H."/>
            <person name="Yamamoto K."/>
            <person name="Antonio B.A."/>
            <person name="Baba T."/>
            <person name="Sakata K."/>
            <person name="Nagamura Y."/>
            <person name="Aoki H."/>
            <person name="Arikawa K."/>
            <person name="Arita K."/>
            <person name="Bito T."/>
            <person name="Chiden Y."/>
            <person name="Fujitsuka N."/>
            <person name="Fukunaka R."/>
            <person name="Hamada M."/>
            <person name="Harada C."/>
            <person name="Hayashi A."/>
            <person name="Hijishita S."/>
            <person name="Honda M."/>
            <person name="Hosokawa S."/>
            <person name="Ichikawa Y."/>
            <person name="Idonuma A."/>
            <person name="Iijima M."/>
            <person name="Ikeda M."/>
            <person name="Ikeno M."/>
            <person name="Ito K."/>
            <person name="Ito S."/>
            <person name="Ito T."/>
            <person name="Ito Y."/>
            <person name="Ito Y."/>
            <person name="Iwabuchi A."/>
            <person name="Kamiya K."/>
            <person name="Karasawa W."/>
            <person name="Kurita K."/>
            <person name="Katagiri S."/>
            <person name="Kikuta A."/>
            <person name="Kobayashi H."/>
            <person name="Kobayashi N."/>
            <person name="Machita K."/>
            <person name="Maehara T."/>
            <person name="Masukawa M."/>
            <person name="Mizubayashi T."/>
            <person name="Mukai Y."/>
            <person name="Nagasaki H."/>
            <person name="Nagata Y."/>
            <person name="Naito S."/>
            <person name="Nakashima M."/>
            <person name="Nakama Y."/>
            <person name="Nakamichi Y."/>
            <person name="Nakamura M."/>
            <person name="Meguro A."/>
            <person name="Negishi M."/>
            <person name="Ohta I."/>
            <person name="Ohta T."/>
            <person name="Okamoto M."/>
            <person name="Ono N."/>
            <person name="Saji S."/>
            <person name="Sakaguchi M."/>
            <person name="Sakai K."/>
            <person name="Shibata M."/>
            <person name="Shimokawa T."/>
            <person name="Song J."/>
            <person name="Takazaki Y."/>
            <person name="Terasawa K."/>
            <person name="Tsugane M."/>
            <person name="Tsuji K."/>
            <person name="Ueda S."/>
            <person name="Waki K."/>
            <person name="Yamagata H."/>
            <person name="Yamamoto M."/>
            <person name="Yamamoto S."/>
            <person name="Yamane H."/>
            <person name="Yoshiki S."/>
            <person name="Yoshihara R."/>
            <person name="Yukawa K."/>
            <person name="Zhong H."/>
            <person name="Yano M."/>
            <person name="Yuan Q."/>
            <person name="Ouyang S."/>
            <person name="Liu J."/>
            <person name="Jones K.M."/>
            <person name="Gansberger K."/>
            <person name="Moffat K."/>
            <person name="Hill J."/>
            <person name="Bera J."/>
            <person name="Fadrosh D."/>
            <person name="Jin S."/>
            <person name="Johri S."/>
            <person name="Kim M."/>
            <person name="Overton L."/>
            <person name="Reardon M."/>
            <person name="Tsitrin T."/>
            <person name="Vuong H."/>
            <person name="Weaver B."/>
            <person name="Ciecko A."/>
            <person name="Tallon L."/>
            <person name="Jackson J."/>
            <person name="Pai G."/>
            <person name="Aken S.V."/>
            <person name="Utterback T."/>
            <person name="Reidmuller S."/>
            <person name="Feldblyum T."/>
            <person name="Hsiao J."/>
            <person name="Zismann V."/>
            <person name="Iobst S."/>
            <person name="de Vazeille A.R."/>
            <person name="Buell C.R."/>
            <person name="Ying K."/>
            <person name="Li Y."/>
            <person name="Lu T."/>
            <person name="Huang Y."/>
            <person name="Zhao Q."/>
            <person name="Feng Q."/>
            <person name="Zhang L."/>
            <person name="Zhu J."/>
            <person name="Weng Q."/>
            <person name="Mu J."/>
            <person name="Lu Y."/>
            <person name="Fan D."/>
            <person name="Liu Y."/>
            <person name="Guan J."/>
            <person name="Zhang Y."/>
            <person name="Yu S."/>
            <person name="Liu X."/>
            <person name="Zhang Y."/>
            <person name="Hong G."/>
            <person name="Han B."/>
            <person name="Choisne N."/>
            <person name="Demange N."/>
            <person name="Orjeda G."/>
            <person name="Samain S."/>
            <person name="Cattolico L."/>
            <person name="Pelletier E."/>
            <person name="Couloux A."/>
            <person name="Segurens B."/>
            <person name="Wincker P."/>
            <person name="D'Hont A."/>
            <person name="Scarpelli C."/>
            <person name="Weissenbach J."/>
            <person name="Salanoubat M."/>
            <person name="Quetier F."/>
            <person name="Yu Y."/>
            <person name="Kim H.R."/>
            <person name="Rambo T."/>
            <person name="Currie J."/>
            <person name="Collura K."/>
            <person name="Luo M."/>
            <person name="Yang T."/>
            <person name="Ammiraju J.S.S."/>
            <person name="Engler F."/>
            <person name="Soderlund C."/>
            <person name="Wing R.A."/>
            <person name="Palmer L.E."/>
            <person name="de la Bastide M."/>
            <person name="Spiegel L."/>
            <person name="Nascimento L."/>
            <person name="Zutavern T."/>
            <person name="O'Shaughnessy A."/>
            <person name="Dike S."/>
            <person name="Dedhia N."/>
            <person name="Preston R."/>
            <person name="Balija V."/>
            <person name="McCombie W.R."/>
            <person name="Chow T."/>
            <person name="Chen H."/>
            <person name="Chung M."/>
            <person name="Chen C."/>
            <person name="Shaw J."/>
            <person name="Wu H."/>
            <person name="Hsiao K."/>
            <person name="Chao Y."/>
            <person name="Chu M."/>
            <person name="Cheng C."/>
            <person name="Hour A."/>
            <person name="Lee P."/>
            <person name="Lin S."/>
            <person name="Lin Y."/>
            <person name="Liou J."/>
            <person name="Liu S."/>
            <person name="Hsing Y."/>
            <person name="Raghuvanshi S."/>
            <person name="Mohanty A."/>
            <person name="Bharti A.K."/>
            <person name="Gaur A."/>
            <person name="Gupta V."/>
            <person name="Kumar D."/>
            <person name="Ravi V."/>
            <person name="Vij S."/>
            <person name="Kapur A."/>
            <person name="Khurana P."/>
            <person name="Khurana P."/>
            <person name="Khurana J.P."/>
            <person name="Tyagi A.K."/>
            <person name="Gaikwad K."/>
            <person name="Singh A."/>
            <person name="Dalal V."/>
            <person name="Srivastava S."/>
            <person name="Dixit A."/>
            <person name="Pal A.K."/>
            <person name="Ghazi I.A."/>
            <person name="Yadav M."/>
            <person name="Pandit A."/>
            <person name="Bhargava A."/>
            <person name="Sureshbabu K."/>
            <person name="Batra K."/>
            <person name="Sharma T.R."/>
            <person name="Mohapatra T."/>
            <person name="Singh N.K."/>
            <person name="Messing J."/>
            <person name="Nelson A.B."/>
            <person name="Fuks G."/>
            <person name="Kavchok S."/>
            <person name="Keizer G."/>
            <person name="Linton E."/>
            <person name="Llaca V."/>
            <person name="Song R."/>
            <person name="Tanyolac B."/>
            <person name="Young S."/>
            <person name="Ho-Il K."/>
            <person name="Hahn J.H."/>
            <person name="Sangsakoo G."/>
            <person name="Vanavichit A."/>
            <person name="de Mattos Luiz.A.T."/>
            <person name="Zimmer P.D."/>
            <person name="Malone G."/>
            <person name="Dellagostin O."/>
            <person name="de Oliveira A.C."/>
            <person name="Bevan M."/>
            <person name="Bancroft I."/>
            <person name="Minx P."/>
            <person name="Cordum H."/>
            <person name="Wilson R."/>
            <person name="Cheng Z."/>
            <person name="Jin W."/>
            <person name="Jiang J."/>
            <person name="Leong S.A."/>
            <person name="Iwama H."/>
            <person name="Gojobori T."/>
            <person name="Itoh T."/>
            <person name="Niimura Y."/>
            <person name="Fujii Y."/>
            <person name="Habara T."/>
            <person name="Sakai H."/>
            <person name="Sato Y."/>
            <person name="Wilson G."/>
            <person name="Kumar K."/>
            <person name="McCouch S."/>
            <person name="Juretic N."/>
            <person name="Hoen D."/>
            <person name="Wright S."/>
            <person name="Bruskiewich R."/>
            <person name="Bureau T."/>
            <person name="Miyao A."/>
            <person name="Hirochika H."/>
            <person name="Nishikawa T."/>
            <person name="Kadowaki K."/>
            <person name="Sugiura M."/>
            <person name="Burr B."/>
            <person name="Sasaki T."/>
        </authorList>
    </citation>
    <scope>NUCLEOTIDE SEQUENCE [LARGE SCALE GENOMIC DNA]</scope>
    <source>
        <strain evidence="5">cv. Nipponbare</strain>
    </source>
</reference>
<name>Q6ERZ1_ORYSJ</name>
<feature type="signal peptide" evidence="2">
    <location>
        <begin position="1"/>
        <end position="21"/>
    </location>
</feature>
<protein>
    <submittedName>
        <fullName evidence="4">Receptor protein kinase-like</fullName>
    </submittedName>
</protein>
<feature type="domain" description="Malectin-like" evidence="3">
    <location>
        <begin position="29"/>
        <end position="346"/>
    </location>
</feature>
<reference evidence="5" key="2">
    <citation type="journal article" date="2008" name="Nucleic Acids Res.">
        <title>The rice annotation project database (RAP-DB): 2008 update.</title>
        <authorList>
            <consortium name="The rice annotation project (RAP)"/>
        </authorList>
    </citation>
    <scope>GENOME REANNOTATION</scope>
    <source>
        <strain evidence="5">cv. Nipponbare</strain>
    </source>
</reference>
<dbReference type="AlphaFoldDB" id="Q6ERZ1"/>
<dbReference type="GO" id="GO:0016301">
    <property type="term" value="F:kinase activity"/>
    <property type="evidence" value="ECO:0007669"/>
    <property type="project" value="UniProtKB-KW"/>
</dbReference>
<sequence>MAPLLFFAVFLFGTALDGAVGQEDGFLSIDCGMDPNYGSYKNPDDGIVYEPDGQYVDGGENHMVAPEHQSGTFRPYSTVRSFPSGVRNCYALPTVAGAKYLVRVRSAYGNYDGKNSSSTIQFDLYLGVNYWATVKDPWNEFHEALFVAWASWVPVCLLNTGRGTPFASSVVLRRLSSELYPVINAKQSMRMISRKNVGSDISTLSYPYDRYDRHWWGQIAPDPTCKNLSTASTIKNNSMFSVPSPVMQTAVEAANKSSLRIKWENSAPIEYKVFMHFADFQNSQLRQFNVSFNELGSYQVSPPYLDNGVLSNSQWYKAPGGVYTITLEPTAESKLPPMLNAYEIYALISHDDPMTFPRDCLVWLIPLTKELREIERVELIPFNSIQSLSQQNKALRGVELLSPVALVSGNCMHVPDKALVITEGPLSAAAAQLFHHAVVQRELDFLGFLIELIGDIRDYVSTLTCGFSSFYQQQQ</sequence>
<keyword evidence="4" id="KW-0418">Kinase</keyword>
<evidence type="ECO:0000259" key="3">
    <source>
        <dbReference type="Pfam" id="PF12819"/>
    </source>
</evidence>
<dbReference type="Pfam" id="PF12819">
    <property type="entry name" value="Malectin_like"/>
    <property type="match status" value="1"/>
</dbReference>
<evidence type="ECO:0000313" key="5">
    <source>
        <dbReference type="Proteomes" id="UP000000763"/>
    </source>
</evidence>
<dbReference type="Proteomes" id="UP000000763">
    <property type="component" value="Chromosome 9"/>
</dbReference>
<keyword evidence="4" id="KW-0808">Transferase</keyword>
<proteinExistence type="predicted"/>
<keyword evidence="4" id="KW-0675">Receptor</keyword>
<dbReference type="InterPro" id="IPR024788">
    <property type="entry name" value="Malectin-like_Carb-bd_dom"/>
</dbReference>
<gene>
    <name evidence="4" type="primary">P0698G06.32</name>
</gene>
<dbReference type="PANTHER" id="PTHR45631">
    <property type="entry name" value="OS07G0107800 PROTEIN-RELATED"/>
    <property type="match status" value="1"/>
</dbReference>
<dbReference type="PANTHER" id="PTHR45631:SF6">
    <property type="entry name" value="OS09G0352000 PROTEIN"/>
    <property type="match status" value="1"/>
</dbReference>